<name>A0A1V8T4D8_9PEZI</name>
<dbReference type="Proteomes" id="UP000192596">
    <property type="component" value="Unassembled WGS sequence"/>
</dbReference>
<reference evidence="3" key="1">
    <citation type="submission" date="2017-03" db="EMBL/GenBank/DDBJ databases">
        <title>Genomes of endolithic fungi from Antarctica.</title>
        <authorList>
            <person name="Coleine C."/>
            <person name="Masonjones S."/>
            <person name="Stajich J.E."/>
        </authorList>
    </citation>
    <scope>NUCLEOTIDE SEQUENCE [LARGE SCALE GENOMIC DNA]</scope>
    <source>
        <strain evidence="3">CCFEE 5527</strain>
    </source>
</reference>
<feature type="compositionally biased region" description="Basic and acidic residues" evidence="1">
    <location>
        <begin position="23"/>
        <end position="34"/>
    </location>
</feature>
<dbReference type="OrthoDB" id="3791994at2759"/>
<evidence type="ECO:0000313" key="3">
    <source>
        <dbReference type="Proteomes" id="UP000192596"/>
    </source>
</evidence>
<evidence type="ECO:0000313" key="2">
    <source>
        <dbReference type="EMBL" id="OQO06088.1"/>
    </source>
</evidence>
<comment type="caution">
    <text evidence="2">The sequence shown here is derived from an EMBL/GenBank/DDBJ whole genome shotgun (WGS) entry which is preliminary data.</text>
</comment>
<protein>
    <submittedName>
        <fullName evidence="2">Uncharacterized protein</fullName>
    </submittedName>
</protein>
<dbReference type="EMBL" id="NAJO01000017">
    <property type="protein sequence ID" value="OQO06088.1"/>
    <property type="molecule type" value="Genomic_DNA"/>
</dbReference>
<dbReference type="AlphaFoldDB" id="A0A1V8T4D8"/>
<proteinExistence type="predicted"/>
<feature type="region of interest" description="Disordered" evidence="1">
    <location>
        <begin position="23"/>
        <end position="45"/>
    </location>
</feature>
<gene>
    <name evidence="2" type="ORF">B0A48_08676</name>
</gene>
<evidence type="ECO:0000256" key="1">
    <source>
        <dbReference type="SAM" id="MobiDB-lite"/>
    </source>
</evidence>
<accession>A0A1V8T4D8</accession>
<keyword evidence="3" id="KW-1185">Reference proteome</keyword>
<dbReference type="InParanoid" id="A0A1V8T4D8"/>
<sequence length="188" mass="21051">MYRTHFTDRVEFEVIHLRRAGDKGAGRSTMKYDPETDAPSEPVSLESTAEEKVALLDTAEFMVVGLILSKDPNRHTTATQGPSRNKILEKERREMDIKEEQHYLRVVVPMHDSSPPQTKYYVACQPADSEQVEDITTHWAKVAALNVACREAAVRELIQSVEENDERVGEPADGDEPASGDAASERDI</sequence>
<feature type="region of interest" description="Disordered" evidence="1">
    <location>
        <begin position="161"/>
        <end position="188"/>
    </location>
</feature>
<organism evidence="2 3">
    <name type="scientific">Cryoendolithus antarcticus</name>
    <dbReference type="NCBI Taxonomy" id="1507870"/>
    <lineage>
        <taxon>Eukaryota</taxon>
        <taxon>Fungi</taxon>
        <taxon>Dikarya</taxon>
        <taxon>Ascomycota</taxon>
        <taxon>Pezizomycotina</taxon>
        <taxon>Dothideomycetes</taxon>
        <taxon>Dothideomycetidae</taxon>
        <taxon>Cladosporiales</taxon>
        <taxon>Cladosporiaceae</taxon>
        <taxon>Cryoendolithus</taxon>
    </lineage>
</organism>